<dbReference type="EMBL" id="DF967972">
    <property type="protein sequence ID" value="GAP14781.1"/>
    <property type="molecule type" value="Genomic_DNA"/>
</dbReference>
<keyword evidence="2" id="KW-1185">Reference proteome</keyword>
<evidence type="ECO:0000313" key="1">
    <source>
        <dbReference type="EMBL" id="GAP14781.1"/>
    </source>
</evidence>
<name>A0A0S7BGP8_9CHLR</name>
<evidence type="ECO:0000313" key="2">
    <source>
        <dbReference type="Proteomes" id="UP000055060"/>
    </source>
</evidence>
<dbReference type="Proteomes" id="UP000055060">
    <property type="component" value="Unassembled WGS sequence"/>
</dbReference>
<organism evidence="1">
    <name type="scientific">Longilinea arvoryzae</name>
    <dbReference type="NCBI Taxonomy" id="360412"/>
    <lineage>
        <taxon>Bacteria</taxon>
        <taxon>Bacillati</taxon>
        <taxon>Chloroflexota</taxon>
        <taxon>Anaerolineae</taxon>
        <taxon>Anaerolineales</taxon>
        <taxon>Anaerolineaceae</taxon>
        <taxon>Longilinea</taxon>
    </lineage>
</organism>
<gene>
    <name evidence="1" type="ORF">LARV_02557</name>
</gene>
<accession>A0A0S7BGP8</accession>
<sequence>MAEENALPIEFNEIEDEYIEQRIQPTANMDVETIEILLDDRIATGG</sequence>
<protein>
    <submittedName>
        <fullName evidence="1">Uncharacterized protein</fullName>
    </submittedName>
</protein>
<proteinExistence type="predicted"/>
<dbReference type="AlphaFoldDB" id="A0A0S7BGP8"/>
<reference evidence="1" key="1">
    <citation type="submission" date="2015-07" db="EMBL/GenBank/DDBJ databases">
        <title>Draft Genome Sequences of Anaerolinea thermolimosa IMO-1, Bellilinea caldifistulae GOMI-1, Leptolinea tardivitalis YMTK-2, Levilinea saccharolytica KIBI-1,Longilinea arvoryzae KOME-1, Previously Described as Members of the Anaerolineaceae (Chloroflexi).</title>
        <authorList>
            <person name="Sekiguchi Y."/>
            <person name="Ohashi A."/>
            <person name="Matsuura N."/>
            <person name="Tourlousse M.D."/>
        </authorList>
    </citation>
    <scope>NUCLEOTIDE SEQUENCE [LARGE SCALE GENOMIC DNA]</scope>
    <source>
        <strain evidence="1">KOME-1</strain>
    </source>
</reference>
<dbReference type="RefSeq" id="WP_172797869.1">
    <property type="nucleotide sequence ID" value="NZ_DF967972.1"/>
</dbReference>